<dbReference type="NCBIfam" id="TIGR01993">
    <property type="entry name" value="Pyr-5-nucltdase"/>
    <property type="match status" value="1"/>
</dbReference>
<dbReference type="InterPro" id="IPR010237">
    <property type="entry name" value="Pyr-5-nucltdase"/>
</dbReference>
<dbReference type="CDD" id="cd02604">
    <property type="entry name" value="HAD_5NT"/>
    <property type="match status" value="1"/>
</dbReference>
<organism evidence="1 2">
    <name type="scientific">Glycocaulis alkaliphilus</name>
    <dbReference type="NCBI Taxonomy" id="1434191"/>
    <lineage>
        <taxon>Bacteria</taxon>
        <taxon>Pseudomonadati</taxon>
        <taxon>Pseudomonadota</taxon>
        <taxon>Alphaproteobacteria</taxon>
        <taxon>Maricaulales</taxon>
        <taxon>Maricaulaceae</taxon>
        <taxon>Glycocaulis</taxon>
    </lineage>
</organism>
<gene>
    <name evidence="1" type="ORF">X907_2477</name>
</gene>
<protein>
    <submittedName>
        <fullName evidence="1">Pyrimidine 5'-nucleotidase</fullName>
    </submittedName>
</protein>
<evidence type="ECO:0000313" key="1">
    <source>
        <dbReference type="EMBL" id="AZU04991.1"/>
    </source>
</evidence>
<dbReference type="Gene3D" id="3.40.50.1000">
    <property type="entry name" value="HAD superfamily/HAD-like"/>
    <property type="match status" value="1"/>
</dbReference>
<dbReference type="Proteomes" id="UP000286954">
    <property type="component" value="Chromosome"/>
</dbReference>
<name>A0A3T0ECH7_9PROT</name>
<dbReference type="InterPro" id="IPR006439">
    <property type="entry name" value="HAD-SF_hydro_IA"/>
</dbReference>
<proteinExistence type="predicted"/>
<dbReference type="RefSeq" id="WP_127568399.1">
    <property type="nucleotide sequence ID" value="NZ_BMFB01000001.1"/>
</dbReference>
<dbReference type="PANTHER" id="PTHR12725:SF117">
    <property type="entry name" value="HALOACID DEHALOGENASE-LIKE HYDROLASE"/>
    <property type="match status" value="1"/>
</dbReference>
<dbReference type="Pfam" id="PF00702">
    <property type="entry name" value="Hydrolase"/>
    <property type="match status" value="1"/>
</dbReference>
<dbReference type="SFLD" id="SFLDG01129">
    <property type="entry name" value="C1.5:_HAD__Beta-PGM__Phosphata"/>
    <property type="match status" value="1"/>
</dbReference>
<sequence>MKRLLQRDVWVFDLDNTLYPAHTAVMSQVEARMTEFVMQLMELEREEAFKIQHGLWHDYGTTLNGLMVNHKIKAEDFLEFVHDIDHSVLEPNPVLADHIAALDGARIIYTNGSVRHAENVLARLGLDHLFEGIFDIAAADFTPKPQRESFDRFIKRHAVNPARAVMFEDSARNLETAAGIGFATVLVRARENIGNGHTAGPGEHPEFVDYAVDCLDTFLGEVVEGFKETPA</sequence>
<dbReference type="SFLD" id="SFLDS00003">
    <property type="entry name" value="Haloacid_Dehalogenase"/>
    <property type="match status" value="1"/>
</dbReference>
<dbReference type="SUPFAM" id="SSF56784">
    <property type="entry name" value="HAD-like"/>
    <property type="match status" value="1"/>
</dbReference>
<dbReference type="NCBIfam" id="TIGR01509">
    <property type="entry name" value="HAD-SF-IA-v3"/>
    <property type="match status" value="1"/>
</dbReference>
<reference evidence="1 2" key="1">
    <citation type="submission" date="2016-12" db="EMBL/GenBank/DDBJ databases">
        <title>The genome of dimorphic prosthecate Glycocaulis alkaliphilus 6b-8t, isolated from crude oil dictates its adaptability in petroleum environments.</title>
        <authorList>
            <person name="Wu X.-L."/>
            <person name="Geng S."/>
        </authorList>
    </citation>
    <scope>NUCLEOTIDE SEQUENCE [LARGE SCALE GENOMIC DNA]</scope>
    <source>
        <strain evidence="1 2">6B-8</strain>
    </source>
</reference>
<dbReference type="InterPro" id="IPR036412">
    <property type="entry name" value="HAD-like_sf"/>
</dbReference>
<dbReference type="PANTHER" id="PTHR12725">
    <property type="entry name" value="HALOACID DEHALOGENASE-LIKE HYDROLASE"/>
    <property type="match status" value="1"/>
</dbReference>
<dbReference type="AlphaFoldDB" id="A0A3T0ECH7"/>
<dbReference type="InterPro" id="IPR023214">
    <property type="entry name" value="HAD_sf"/>
</dbReference>
<dbReference type="SFLD" id="SFLDG01132">
    <property type="entry name" value="C1.5.3:_5'-Nucleotidase_Like"/>
    <property type="match status" value="1"/>
</dbReference>
<dbReference type="KEGG" id="gak:X907_2477"/>
<accession>A0A3T0ECH7</accession>
<dbReference type="EMBL" id="CP018911">
    <property type="protein sequence ID" value="AZU04991.1"/>
    <property type="molecule type" value="Genomic_DNA"/>
</dbReference>
<dbReference type="Gene3D" id="1.10.150.450">
    <property type="match status" value="1"/>
</dbReference>
<evidence type="ECO:0000313" key="2">
    <source>
        <dbReference type="Proteomes" id="UP000286954"/>
    </source>
</evidence>
<dbReference type="OrthoDB" id="9803141at2"/>
<keyword evidence="2" id="KW-1185">Reference proteome</keyword>